<keyword evidence="4" id="KW-1185">Reference proteome</keyword>
<evidence type="ECO:0000313" key="4">
    <source>
        <dbReference type="Proteomes" id="UP000031258"/>
    </source>
</evidence>
<keyword evidence="1" id="KW-0408">Iron</keyword>
<dbReference type="SUPFAM" id="SSF50037">
    <property type="entry name" value="C-terminal domain of transcriptional repressors"/>
    <property type="match status" value="1"/>
</dbReference>
<comment type="caution">
    <text evidence="3">The sequence shown here is derived from an EMBL/GenBank/DDBJ whole genome shotgun (WGS) entry which is preliminary data.</text>
</comment>
<evidence type="ECO:0000256" key="1">
    <source>
        <dbReference type="ARBA" id="ARBA00023004"/>
    </source>
</evidence>
<name>A0A0C1MTX4_9RICK</name>
<dbReference type="Pfam" id="PF04023">
    <property type="entry name" value="FeoA"/>
    <property type="match status" value="1"/>
</dbReference>
<proteinExistence type="predicted"/>
<reference evidence="3 4" key="1">
    <citation type="submission" date="2014-11" db="EMBL/GenBank/DDBJ databases">
        <title>A Rickettsiales Symbiont of Amoebae With Ancient Features.</title>
        <authorList>
            <person name="Schulz F."/>
            <person name="Martijn J."/>
            <person name="Wascher F."/>
            <person name="Kostanjsek R."/>
            <person name="Ettema T.J."/>
            <person name="Horn M."/>
        </authorList>
    </citation>
    <scope>NUCLEOTIDE SEQUENCE [LARGE SCALE GENOMIC DNA]</scope>
    <source>
        <strain evidence="3 4">UWC36</strain>
    </source>
</reference>
<dbReference type="Proteomes" id="UP000031258">
    <property type="component" value="Unassembled WGS sequence"/>
</dbReference>
<dbReference type="GO" id="GO:0046914">
    <property type="term" value="F:transition metal ion binding"/>
    <property type="evidence" value="ECO:0007669"/>
    <property type="project" value="InterPro"/>
</dbReference>
<dbReference type="EMBL" id="JSWE01000092">
    <property type="protein sequence ID" value="KIE05547.1"/>
    <property type="molecule type" value="Genomic_DNA"/>
</dbReference>
<dbReference type="Gene3D" id="2.30.30.90">
    <property type="match status" value="1"/>
</dbReference>
<dbReference type="InterPro" id="IPR007167">
    <property type="entry name" value="Fe-transptr_FeoA-like"/>
</dbReference>
<feature type="domain" description="Ferrous iron transporter FeoA-like" evidence="2">
    <location>
        <begin position="5"/>
        <end position="76"/>
    </location>
</feature>
<evidence type="ECO:0000313" key="3">
    <source>
        <dbReference type="EMBL" id="KIE05547.1"/>
    </source>
</evidence>
<evidence type="ECO:0000259" key="2">
    <source>
        <dbReference type="SMART" id="SM00899"/>
    </source>
</evidence>
<dbReference type="InterPro" id="IPR038157">
    <property type="entry name" value="FeoA_core_dom"/>
</dbReference>
<dbReference type="InterPro" id="IPR008988">
    <property type="entry name" value="Transcriptional_repressor_C"/>
</dbReference>
<dbReference type="AlphaFoldDB" id="A0A0C1MTX4"/>
<protein>
    <recommendedName>
        <fullName evidence="2">Ferrous iron transporter FeoA-like domain-containing protein</fullName>
    </recommendedName>
</protein>
<sequence length="78" mass="8835">MNMTTPVSTLREGFKGIVKNIDLEPIMKKRLIELGITPETKLTVVNKQKSGYMIIATENFKLAFDSYIAKHIIVQPIN</sequence>
<dbReference type="STRING" id="86105.NF27_DP00910"/>
<dbReference type="SMART" id="SM00899">
    <property type="entry name" value="FeoA"/>
    <property type="match status" value="1"/>
</dbReference>
<organism evidence="3 4">
    <name type="scientific">Candidatus Jidaibacter acanthamoebae</name>
    <dbReference type="NCBI Taxonomy" id="86105"/>
    <lineage>
        <taxon>Bacteria</taxon>
        <taxon>Pseudomonadati</taxon>
        <taxon>Pseudomonadota</taxon>
        <taxon>Alphaproteobacteria</taxon>
        <taxon>Rickettsiales</taxon>
        <taxon>Candidatus Midichloriaceae</taxon>
        <taxon>Candidatus Jidaibacter</taxon>
    </lineage>
</organism>
<gene>
    <name evidence="3" type="ORF">NF27_DP00910</name>
</gene>
<accession>A0A0C1MTX4</accession>